<dbReference type="RefSeq" id="WP_378267360.1">
    <property type="nucleotide sequence ID" value="NZ_JBHUKR010000011.1"/>
</dbReference>
<organism evidence="1 2">
    <name type="scientific">Amycolatopsis pigmentata</name>
    <dbReference type="NCBI Taxonomy" id="450801"/>
    <lineage>
        <taxon>Bacteria</taxon>
        <taxon>Bacillati</taxon>
        <taxon>Actinomycetota</taxon>
        <taxon>Actinomycetes</taxon>
        <taxon>Pseudonocardiales</taxon>
        <taxon>Pseudonocardiaceae</taxon>
        <taxon>Amycolatopsis</taxon>
    </lineage>
</organism>
<sequence length="87" mass="9735">MSVTVLDQEMYTEAEAARLLAVSPSTLNYWLEGGERRGKLYEPIVRETNVLWEQVDAGVSIDEVAVDFGISPRDVRWAVSYESARAA</sequence>
<keyword evidence="2" id="KW-1185">Reference proteome</keyword>
<accession>A0ABW5FYM6</accession>
<gene>
    <name evidence="1" type="ORF">ACFSXZ_23820</name>
</gene>
<name>A0ABW5FYM6_9PSEU</name>
<evidence type="ECO:0000313" key="1">
    <source>
        <dbReference type="EMBL" id="MFD2419365.1"/>
    </source>
</evidence>
<evidence type="ECO:0008006" key="3">
    <source>
        <dbReference type="Google" id="ProtNLM"/>
    </source>
</evidence>
<evidence type="ECO:0000313" key="2">
    <source>
        <dbReference type="Proteomes" id="UP001597417"/>
    </source>
</evidence>
<proteinExistence type="predicted"/>
<dbReference type="Proteomes" id="UP001597417">
    <property type="component" value="Unassembled WGS sequence"/>
</dbReference>
<comment type="caution">
    <text evidence="1">The sequence shown here is derived from an EMBL/GenBank/DDBJ whole genome shotgun (WGS) entry which is preliminary data.</text>
</comment>
<dbReference type="EMBL" id="JBHUKR010000011">
    <property type="protein sequence ID" value="MFD2419365.1"/>
    <property type="molecule type" value="Genomic_DNA"/>
</dbReference>
<protein>
    <recommendedName>
        <fullName evidence="3">Helix-turn-helix domain-containing protein</fullName>
    </recommendedName>
</protein>
<reference evidence="2" key="1">
    <citation type="journal article" date="2019" name="Int. J. Syst. Evol. Microbiol.">
        <title>The Global Catalogue of Microorganisms (GCM) 10K type strain sequencing project: providing services to taxonomists for standard genome sequencing and annotation.</title>
        <authorList>
            <consortium name="The Broad Institute Genomics Platform"/>
            <consortium name="The Broad Institute Genome Sequencing Center for Infectious Disease"/>
            <person name="Wu L."/>
            <person name="Ma J."/>
        </authorList>
    </citation>
    <scope>NUCLEOTIDE SEQUENCE [LARGE SCALE GENOMIC DNA]</scope>
    <source>
        <strain evidence="2">CGMCC 4.7645</strain>
    </source>
</reference>